<proteinExistence type="predicted"/>
<dbReference type="Pfam" id="PF05595">
    <property type="entry name" value="DUF771"/>
    <property type="match status" value="1"/>
</dbReference>
<accession>A0A5Q2TDB3</accession>
<reference evidence="1 2" key="1">
    <citation type="submission" date="2019-11" db="EMBL/GenBank/DDBJ databases">
        <title>Gracilibacillus salitolerans sp. nov., a moderate halophile isolated from a saline soil in northwest China.</title>
        <authorList>
            <person name="Gan L."/>
        </authorList>
    </citation>
    <scope>NUCLEOTIDE SEQUENCE [LARGE SCALE GENOMIC DNA]</scope>
    <source>
        <strain evidence="1 2">SCU50</strain>
    </source>
</reference>
<dbReference type="RefSeq" id="WP_153789859.1">
    <property type="nucleotide sequence ID" value="NZ_CP045915.1"/>
</dbReference>
<keyword evidence="2" id="KW-1185">Reference proteome</keyword>
<dbReference type="KEGG" id="grc:GI584_00125"/>
<dbReference type="AlphaFoldDB" id="A0A5Q2TDB3"/>
<name>A0A5Q2TDB3_9BACI</name>
<evidence type="ECO:0000313" key="2">
    <source>
        <dbReference type="Proteomes" id="UP000339690"/>
    </source>
</evidence>
<organism evidence="1 2">
    <name type="scientific">Gracilibacillus salitolerans</name>
    <dbReference type="NCBI Taxonomy" id="2663022"/>
    <lineage>
        <taxon>Bacteria</taxon>
        <taxon>Bacillati</taxon>
        <taxon>Bacillota</taxon>
        <taxon>Bacilli</taxon>
        <taxon>Bacillales</taxon>
        <taxon>Bacillaceae</taxon>
        <taxon>Gracilibacillus</taxon>
    </lineage>
</organism>
<gene>
    <name evidence="1" type="ORF">GI584_00125</name>
</gene>
<dbReference type="Proteomes" id="UP000339690">
    <property type="component" value="Chromosome"/>
</dbReference>
<sequence>MQQLDVNLTIPIPSDQVLISKIELQQLRESSLVGVYWNMKDLENRVGRKQDWIKENILYPSQFRKKLDIENGGFVYYPKSRGQNWTFQANKMSQFLDKYFNQIFQG</sequence>
<dbReference type="EMBL" id="CP045915">
    <property type="protein sequence ID" value="QGH32585.1"/>
    <property type="molecule type" value="Genomic_DNA"/>
</dbReference>
<dbReference type="InterPro" id="IPR008489">
    <property type="entry name" value="DUF771"/>
</dbReference>
<evidence type="ECO:0000313" key="1">
    <source>
        <dbReference type="EMBL" id="QGH32585.1"/>
    </source>
</evidence>
<protein>
    <submittedName>
        <fullName evidence="1">DUF771 domain-containing protein</fullName>
    </submittedName>
</protein>